<feature type="compositionally biased region" description="Basic and acidic residues" evidence="1">
    <location>
        <begin position="104"/>
        <end position="129"/>
    </location>
</feature>
<evidence type="ECO:0000313" key="6">
    <source>
        <dbReference type="EMBL" id="SJT13363.1"/>
    </source>
</evidence>
<feature type="region of interest" description="Disordered" evidence="1">
    <location>
        <begin position="104"/>
        <end position="139"/>
    </location>
</feature>
<accession>A0A069AY24</accession>
<feature type="compositionally biased region" description="Basic residues" evidence="1">
    <location>
        <begin position="130"/>
        <end position="139"/>
    </location>
</feature>
<evidence type="ECO:0000313" key="5">
    <source>
        <dbReference type="EMBL" id="HBH1542953.1"/>
    </source>
</evidence>
<evidence type="ECO:0000313" key="7">
    <source>
        <dbReference type="EMBL" id="VFD30925.1"/>
    </source>
</evidence>
<dbReference type="GeneID" id="66354178"/>
<proteinExistence type="predicted"/>
<dbReference type="AlphaFoldDB" id="A0A069AY24"/>
<dbReference type="EMBL" id="LK932516">
    <property type="protein sequence ID" value="CDS87574.1"/>
    <property type="molecule type" value="Genomic_DNA"/>
</dbReference>
<protein>
    <submittedName>
        <fullName evidence="6">Protein of uncharacterized function (DUF2992)</fullName>
    </submittedName>
    <submittedName>
        <fullName evidence="5">YjdF family protein</fullName>
    </submittedName>
</protein>
<organism evidence="4">
    <name type="scientific">Clostridioides difficile</name>
    <name type="common">Peptoclostridium difficile</name>
    <dbReference type="NCBI Taxonomy" id="1496"/>
    <lineage>
        <taxon>Bacteria</taxon>
        <taxon>Bacillati</taxon>
        <taxon>Bacillota</taxon>
        <taxon>Clostridia</taxon>
        <taxon>Peptostreptococcales</taxon>
        <taxon>Peptostreptococcaceae</taxon>
        <taxon>Clostridioides</taxon>
    </lineage>
</organism>
<sequence length="139" mass="16673">MDKISGKLTVLFEEPFWVGIFERQDGKKYEACRVVFGAEPKEVEVYEFILERFFSLDFGSIKLEKNVTKDNIGYKRMQRKVKKEQEKETIGTKAQNALKLQYEERKQDRKNLAKNRKEEEKERLFNLKQEKRKAKHKGH</sequence>
<dbReference type="PIRSF" id="PIRSF021328">
    <property type="entry name" value="UCP021328"/>
    <property type="match status" value="1"/>
</dbReference>
<dbReference type="Proteomes" id="UP000411588">
    <property type="component" value="Unassembled WGS sequence"/>
</dbReference>
<dbReference type="Pfam" id="PF11208">
    <property type="entry name" value="DUF2992"/>
    <property type="match status" value="1"/>
</dbReference>
<evidence type="ECO:0000313" key="4">
    <source>
        <dbReference type="EMBL" id="CDT41887.1"/>
    </source>
</evidence>
<dbReference type="EMBL" id="DAEPXK010000026">
    <property type="protein sequence ID" value="HBH1542953.1"/>
    <property type="molecule type" value="Genomic_DNA"/>
</dbReference>
<evidence type="ECO:0000313" key="3">
    <source>
        <dbReference type="EMBL" id="CDS87574.1"/>
    </source>
</evidence>
<dbReference type="Proteomes" id="UP000189137">
    <property type="component" value="Unassembled WGS sequence"/>
</dbReference>
<evidence type="ECO:0000256" key="1">
    <source>
        <dbReference type="SAM" id="MobiDB-lite"/>
    </source>
</evidence>
<dbReference type="PATRIC" id="fig|1496.1373.peg.2174"/>
<reference evidence="5" key="4">
    <citation type="submission" date="2021-06" db="EMBL/GenBank/DDBJ databases">
        <authorList>
            <consortium name="NCBI Pathogen Detection Project"/>
        </authorList>
    </citation>
    <scope>NUCLEOTIDE SEQUENCE</scope>
    <source>
        <strain evidence="5">HN1000</strain>
    </source>
</reference>
<name>A0A069AY24_CLODI</name>
<evidence type="ECO:0000313" key="8">
    <source>
        <dbReference type="Proteomes" id="UP000189137"/>
    </source>
</evidence>
<gene>
    <name evidence="4" type="ORF">BN1095_470057</name>
    <name evidence="3" type="ORF">BN1096_620108</name>
    <name evidence="2" type="ORF">BN1097_250109</name>
    <name evidence="5" type="ORF">KRM00_002456</name>
    <name evidence="7" type="ORF">SAMEA1402399_01331</name>
    <name evidence="6" type="ORF">SAMEA3375112_03779</name>
</gene>
<dbReference type="Proteomes" id="UP000878956">
    <property type="component" value="Unassembled WGS sequence"/>
</dbReference>
<reference evidence="5" key="2">
    <citation type="journal article" date="2018" name="Genome Biol.">
        <title>SKESA: strategic k-mer extension for scrupulous assemblies.</title>
        <authorList>
            <person name="Souvorov A."/>
            <person name="Agarwala R."/>
            <person name="Lipman D.J."/>
        </authorList>
    </citation>
    <scope>NUCLEOTIDE SEQUENCE</scope>
    <source>
        <strain evidence="5">HN1000</strain>
    </source>
</reference>
<dbReference type="RefSeq" id="WP_004454369.1">
    <property type="nucleotide sequence ID" value="NZ_AP031492.1"/>
</dbReference>
<dbReference type="InterPro" id="IPR016787">
    <property type="entry name" value="UCP021328"/>
</dbReference>
<reference evidence="4" key="1">
    <citation type="submission" date="2014-07" db="EMBL/GenBank/DDBJ databases">
        <authorList>
            <person name="Monot Marc"/>
        </authorList>
    </citation>
    <scope>NUCLEOTIDE SEQUENCE</scope>
    <source>
        <strain evidence="4">7032989</strain>
        <strain evidence="2">7032994</strain>
    </source>
</reference>
<dbReference type="EMBL" id="LK933149">
    <property type="protein sequence ID" value="CDT41887.1"/>
    <property type="molecule type" value="Genomic_DNA"/>
</dbReference>
<dbReference type="EMBL" id="LK932360">
    <property type="protein sequence ID" value="CDS84221.1"/>
    <property type="molecule type" value="Genomic_DNA"/>
</dbReference>
<evidence type="ECO:0000313" key="9">
    <source>
        <dbReference type="Proteomes" id="UP000411588"/>
    </source>
</evidence>
<reference evidence="7 9" key="3">
    <citation type="submission" date="2019-02" db="EMBL/GenBank/DDBJ databases">
        <authorList>
            <consortium name="Pathogen Informatics"/>
        </authorList>
    </citation>
    <scope>NUCLEOTIDE SEQUENCE [LARGE SCALE GENOMIC DNA]</scope>
    <source>
        <strain evidence="7">Clo34</strain>
        <strain evidence="9">clo34</strain>
        <strain evidence="6 8">VRECD0157</strain>
    </source>
</reference>
<dbReference type="EMBL" id="CAADAN010000003">
    <property type="protein sequence ID" value="VFD30925.1"/>
    <property type="molecule type" value="Genomic_DNA"/>
</dbReference>
<evidence type="ECO:0000313" key="2">
    <source>
        <dbReference type="EMBL" id="CDS84221.1"/>
    </source>
</evidence>
<dbReference type="EMBL" id="FUPS01000017">
    <property type="protein sequence ID" value="SJT13363.1"/>
    <property type="molecule type" value="Genomic_DNA"/>
</dbReference>